<gene>
    <name evidence="3" type="ORF">ISU10_03555</name>
</gene>
<dbReference type="AlphaFoldDB" id="A0A930YHC3"/>
<reference evidence="3" key="1">
    <citation type="submission" date="2020-11" db="EMBL/GenBank/DDBJ databases">
        <title>Nocardioides cynanchi sp. nov., isolated from soil of rhizosphere of Cynanchum wilfordii.</title>
        <authorList>
            <person name="Lee J.-S."/>
            <person name="Suh M.K."/>
            <person name="Kim J.-S."/>
        </authorList>
    </citation>
    <scope>NUCLEOTIDE SEQUENCE</scope>
    <source>
        <strain evidence="3">KCTC 19276</strain>
    </source>
</reference>
<keyword evidence="2" id="KW-0732">Signal</keyword>
<dbReference type="EMBL" id="JADKPO010000003">
    <property type="protein sequence ID" value="MBF4766843.1"/>
    <property type="molecule type" value="Genomic_DNA"/>
</dbReference>
<sequence>MLPVTHRSRQSPALVALALVVALLPGLTAGVARADDPTCVGRAEYRQIHGGMTFQKLTQLVDGQTPLADREINSRLRVRWYAACDGWQPVKDVAVRYHKPVVGRRTVAGKKLGIYQEEPTPTDGPTDGPTNGPTDGPKPGPRHPHK</sequence>
<feature type="region of interest" description="Disordered" evidence="1">
    <location>
        <begin position="108"/>
        <end position="146"/>
    </location>
</feature>
<proteinExistence type="predicted"/>
<comment type="caution">
    <text evidence="3">The sequence shown here is derived from an EMBL/GenBank/DDBJ whole genome shotgun (WGS) entry which is preliminary data.</text>
</comment>
<keyword evidence="4" id="KW-1185">Reference proteome</keyword>
<name>A0A930YHC3_9ACTN</name>
<evidence type="ECO:0000313" key="3">
    <source>
        <dbReference type="EMBL" id="MBF4766843.1"/>
    </source>
</evidence>
<feature type="compositionally biased region" description="Low complexity" evidence="1">
    <location>
        <begin position="119"/>
        <end position="137"/>
    </location>
</feature>
<evidence type="ECO:0000256" key="1">
    <source>
        <dbReference type="SAM" id="MobiDB-lite"/>
    </source>
</evidence>
<evidence type="ECO:0000256" key="2">
    <source>
        <dbReference type="SAM" id="SignalP"/>
    </source>
</evidence>
<evidence type="ECO:0000313" key="4">
    <source>
        <dbReference type="Proteomes" id="UP000660668"/>
    </source>
</evidence>
<feature type="chain" id="PRO_5038002485" evidence="2">
    <location>
        <begin position="35"/>
        <end position="146"/>
    </location>
</feature>
<feature type="signal peptide" evidence="2">
    <location>
        <begin position="1"/>
        <end position="34"/>
    </location>
</feature>
<accession>A0A930YHC3</accession>
<dbReference type="Proteomes" id="UP000660668">
    <property type="component" value="Unassembled WGS sequence"/>
</dbReference>
<dbReference type="RefSeq" id="WP_194694989.1">
    <property type="nucleotide sequence ID" value="NZ_JADKPO010000003.1"/>
</dbReference>
<protein>
    <submittedName>
        <fullName evidence="3">Uncharacterized protein</fullName>
    </submittedName>
</protein>
<organism evidence="3 4">
    <name type="scientific">Nocardioides agariphilus</name>
    <dbReference type="NCBI Taxonomy" id="433664"/>
    <lineage>
        <taxon>Bacteria</taxon>
        <taxon>Bacillati</taxon>
        <taxon>Actinomycetota</taxon>
        <taxon>Actinomycetes</taxon>
        <taxon>Propionibacteriales</taxon>
        <taxon>Nocardioidaceae</taxon>
        <taxon>Nocardioides</taxon>
    </lineage>
</organism>